<comment type="caution">
    <text evidence="1">The sequence shown here is derived from an EMBL/GenBank/DDBJ whole genome shotgun (WGS) entry which is preliminary data.</text>
</comment>
<accession>A0A9N9G438</accession>
<dbReference type="Proteomes" id="UP000789342">
    <property type="component" value="Unassembled WGS sequence"/>
</dbReference>
<keyword evidence="2" id="KW-1185">Reference proteome</keyword>
<dbReference type="EMBL" id="CAJVPV010005031">
    <property type="protein sequence ID" value="CAG8583412.1"/>
    <property type="molecule type" value="Genomic_DNA"/>
</dbReference>
<dbReference type="Gene3D" id="3.80.10.10">
    <property type="entry name" value="Ribonuclease Inhibitor"/>
    <property type="match status" value="1"/>
</dbReference>
<evidence type="ECO:0000313" key="1">
    <source>
        <dbReference type="EMBL" id="CAG8583412.1"/>
    </source>
</evidence>
<dbReference type="OrthoDB" id="2319139at2759"/>
<organism evidence="1 2">
    <name type="scientific">Acaulospora morrowiae</name>
    <dbReference type="NCBI Taxonomy" id="94023"/>
    <lineage>
        <taxon>Eukaryota</taxon>
        <taxon>Fungi</taxon>
        <taxon>Fungi incertae sedis</taxon>
        <taxon>Mucoromycota</taxon>
        <taxon>Glomeromycotina</taxon>
        <taxon>Glomeromycetes</taxon>
        <taxon>Diversisporales</taxon>
        <taxon>Acaulosporaceae</taxon>
        <taxon>Acaulospora</taxon>
    </lineage>
</organism>
<dbReference type="InterPro" id="IPR032675">
    <property type="entry name" value="LRR_dom_sf"/>
</dbReference>
<gene>
    <name evidence="1" type="ORF">AMORRO_LOCUS7012</name>
</gene>
<protein>
    <submittedName>
        <fullName evidence="1">16855_t:CDS:1</fullName>
    </submittedName>
</protein>
<sequence length="638" mass="73971">MKNQNSSFPTFLLYEILLDFHDDRKILYSCILVSRAWCRAIIHLLWRNPMKLIHGSDDYYPYHRYRSCHVKLVDTYLRHLNDDERMELSKKGFPLFGAEQHTFPIFNYISFLRYLSNSDLQMISLFWCLDFEANNPRPTAVSPIRRFPLFKRSNNGKNSGGSNKESLISNGTGSTMNYMSGSNRARVTCRFTNMWSIVRKKFGKKSRVNSSTISSLIFSAADDYYTADILLKSEIIHHVLSKLIAEQCQTIKYLQSTSTLLGSSDDDTRSLLKHPRIRECLSNLTMFESRSNFYRGTSFEVLSEICQGLRTIEVSSCNPLHLPNSEEEGLEDDGDDQAILESQKLCRLIKAQAGLREFILWNCKIGIFDIVTHLVSSQQNSLRVLSFNHCDFQNSNWLENLSEFSNLESLTFNQCTNFSDQIPEKLFLPSIRRLKFIYGQTQPTVLTTLIEAAKDSLMDLDTGVPHFRYNWMILDHRRKINFLESDYYNHLNILGKIELCKNLTSLTTYIHIHTQEQLFNALLNLDRLQKLVLTEIPYCSNETEQRYLMFSNFFPALGSHLSPTLRLLHIGTKFGIKKRALTGFKKNCLSRFRKVGVFGGLDWDMKNQKVEFEGIFDRWNIDDIKGNFVPNYGVLFSV</sequence>
<reference evidence="1" key="1">
    <citation type="submission" date="2021-06" db="EMBL/GenBank/DDBJ databases">
        <authorList>
            <person name="Kallberg Y."/>
            <person name="Tangrot J."/>
            <person name="Rosling A."/>
        </authorList>
    </citation>
    <scope>NUCLEOTIDE SEQUENCE</scope>
    <source>
        <strain evidence="1">CL551</strain>
    </source>
</reference>
<name>A0A9N9G438_9GLOM</name>
<proteinExistence type="predicted"/>
<evidence type="ECO:0000313" key="2">
    <source>
        <dbReference type="Proteomes" id="UP000789342"/>
    </source>
</evidence>
<dbReference type="SUPFAM" id="SSF52047">
    <property type="entry name" value="RNI-like"/>
    <property type="match status" value="1"/>
</dbReference>
<dbReference type="AlphaFoldDB" id="A0A9N9G438"/>